<feature type="domain" description="GGDEF" evidence="6">
    <location>
        <begin position="739"/>
        <end position="872"/>
    </location>
</feature>
<dbReference type="CDD" id="cd01949">
    <property type="entry name" value="GGDEF"/>
    <property type="match status" value="1"/>
</dbReference>
<dbReference type="SMART" id="SM00065">
    <property type="entry name" value="GAF"/>
    <property type="match status" value="2"/>
</dbReference>
<dbReference type="FunFam" id="3.20.20.450:FF:000001">
    <property type="entry name" value="Cyclic di-GMP phosphodiesterase yahA"/>
    <property type="match status" value="1"/>
</dbReference>
<dbReference type="InterPro" id="IPR052155">
    <property type="entry name" value="Biofilm_reg_signaling"/>
</dbReference>
<dbReference type="GO" id="GO:0000160">
    <property type="term" value="P:phosphorelay signal transduction system"/>
    <property type="evidence" value="ECO:0007669"/>
    <property type="project" value="InterPro"/>
</dbReference>
<proteinExistence type="predicted"/>
<dbReference type="RefSeq" id="WP_184864821.1">
    <property type="nucleotide sequence ID" value="NZ_JACHLK010000021.1"/>
</dbReference>
<evidence type="ECO:0000256" key="3">
    <source>
        <dbReference type="PROSITE-ProRule" id="PRU00169"/>
    </source>
</evidence>
<dbReference type="InterPro" id="IPR043128">
    <property type="entry name" value="Rev_trsase/Diguanyl_cyclase"/>
</dbReference>
<feature type="modified residue" description="4-aspartylphosphate" evidence="3">
    <location>
        <position position="52"/>
    </location>
</feature>
<accession>A0A7X0UD22</accession>
<dbReference type="InterPro" id="IPR029016">
    <property type="entry name" value="GAF-like_dom_sf"/>
</dbReference>
<dbReference type="SMART" id="SM00267">
    <property type="entry name" value="GGDEF"/>
    <property type="match status" value="1"/>
</dbReference>
<dbReference type="PANTHER" id="PTHR44757:SF2">
    <property type="entry name" value="BIOFILM ARCHITECTURE MAINTENANCE PROTEIN MBAA"/>
    <property type="match status" value="1"/>
</dbReference>
<dbReference type="Gene3D" id="3.30.70.270">
    <property type="match status" value="1"/>
</dbReference>
<dbReference type="InterPro" id="IPR003018">
    <property type="entry name" value="GAF"/>
</dbReference>
<keyword evidence="8" id="KW-1185">Reference proteome</keyword>
<dbReference type="SMART" id="SM00448">
    <property type="entry name" value="REC"/>
    <property type="match status" value="1"/>
</dbReference>
<keyword evidence="2" id="KW-0418">Kinase</keyword>
<dbReference type="InterPro" id="IPR011006">
    <property type="entry name" value="CheY-like_superfamily"/>
</dbReference>
<dbReference type="Pfam" id="PF00563">
    <property type="entry name" value="EAL"/>
    <property type="match status" value="1"/>
</dbReference>
<evidence type="ECO:0000256" key="2">
    <source>
        <dbReference type="ARBA" id="ARBA00022777"/>
    </source>
</evidence>
<dbReference type="AlphaFoldDB" id="A0A7X0UD22"/>
<dbReference type="CDD" id="cd01948">
    <property type="entry name" value="EAL"/>
    <property type="match status" value="1"/>
</dbReference>
<name>A0A7X0UD22_9BURK</name>
<dbReference type="PROSITE" id="PS50883">
    <property type="entry name" value="EAL"/>
    <property type="match status" value="1"/>
</dbReference>
<dbReference type="InterPro" id="IPR001633">
    <property type="entry name" value="EAL_dom"/>
</dbReference>
<dbReference type="SUPFAM" id="SSF52172">
    <property type="entry name" value="CheY-like"/>
    <property type="match status" value="1"/>
</dbReference>
<evidence type="ECO:0000259" key="4">
    <source>
        <dbReference type="PROSITE" id="PS50110"/>
    </source>
</evidence>
<dbReference type="Gene3D" id="3.40.50.2300">
    <property type="match status" value="1"/>
</dbReference>
<sequence>MATVLVADDEPVNRELVVTLLKYAGHQALEAIDGAQALDCVLLYRPDLVICDILMPTMDGYEFARRLREDTRVQAIQVIFYSATFLEHEARVLAAACGVHTVLAKPCEPELILQTVERALAPGGLDQRVAGHGASFEREHVQLISDKLIEKVAELEQANVRLQGLSRLSLGLSFARDPQQLLETFCRGVQDLFAAQAAITAVLRVGDKGMDWCATGLPGDEPPGLRPAVAEALAGMARQGNGSAPATRRIDLDPPAGVDGGTGGSGCAPLAQALRACLPQARWALLVPIAAHSACDGCVVLLGAREGELPPGGSEAQALEAQAAHFGRVFENIRLYAQEQDQLAQLRAQERERECTEALLRLEHATASALAGADGLDAGALAVLRILCEAQDWVFARFWIADDARGVLRVVAHWSLPGMAPPEPPEGLARLVLHKGEGLAGHVWASGEPLWVPDLRAEPRVVQKGLVQSDVVASASLLPVVSGGQVFGVLALRARGARVPDGRQQASVQAICQQLGQFARTKLGERRVQRLHRVSSVLSDINSLIVRATDRDELFAEACRIAVETGRFRKAWIGMLSHTPWRLQAIMAAVSDVPLSAEALLSIREAMQQQLQGGGVRLEQLLEHGQPIFENDIAASDWPGVRERALSAGSRSLAILPLVVERQAVGLVVLHSLEVGFFDDEECQLLLELAGNLAFAMEHLQRAEQINRLAYYDVLTGQANGMLFRERLAQHLHAAAERQTLVLAMVDIERFKSINDSLGRHVGDEVLRQVGARMAQLLRGASHMARVGSDQFAVLFDEELAEIEVARMLQDFYRQCFSDPVVASGVELRVSGRIGVARFPMDGDSAEALYHNAEAAMKRSKTSMDQVLFYDARMTEVIAAKLALENRLRRALQASEFTLHYQPKVDCVARRTVGLEALIRWNDPERGLVSPGDFIPLMEETGLIVEVGAWALRQALADRRSWQAQGMHPPRVAVNVSAIQLQRAEFLGMVRTLLAQEPGEPGIDLEITESAVLQQVDKTVQTLHDLRALGLDIAIDDFGTGYSSLSYLARLPVQVLKIDQSFVSAMASDADAQTLVDTMISLAHALRMKVVAEGVETEEQAALLKILRCDVMQGYLISRPLAGEALLQWLQRQSGHPQGAVRQGP</sequence>
<evidence type="ECO:0000313" key="7">
    <source>
        <dbReference type="EMBL" id="MBB6563609.1"/>
    </source>
</evidence>
<comment type="caution">
    <text evidence="7">The sequence shown here is derived from an EMBL/GenBank/DDBJ whole genome shotgun (WGS) entry which is preliminary data.</text>
</comment>
<dbReference type="InterPro" id="IPR001789">
    <property type="entry name" value="Sig_transdc_resp-reg_receiver"/>
</dbReference>
<feature type="domain" description="EAL" evidence="5">
    <location>
        <begin position="881"/>
        <end position="1134"/>
    </location>
</feature>
<dbReference type="Pfam" id="PF00072">
    <property type="entry name" value="Response_reg"/>
    <property type="match status" value="1"/>
</dbReference>
<dbReference type="InterPro" id="IPR000160">
    <property type="entry name" value="GGDEF_dom"/>
</dbReference>
<dbReference type="Pfam" id="PF13185">
    <property type="entry name" value="GAF_2"/>
    <property type="match status" value="2"/>
</dbReference>
<dbReference type="Gene3D" id="3.20.20.450">
    <property type="entry name" value="EAL domain"/>
    <property type="match status" value="1"/>
</dbReference>
<dbReference type="EMBL" id="JACHLK010000021">
    <property type="protein sequence ID" value="MBB6563609.1"/>
    <property type="molecule type" value="Genomic_DNA"/>
</dbReference>
<dbReference type="Gene3D" id="3.30.450.40">
    <property type="match status" value="3"/>
</dbReference>
<dbReference type="Pfam" id="PF00990">
    <property type="entry name" value="GGDEF"/>
    <property type="match status" value="1"/>
</dbReference>
<dbReference type="GO" id="GO:0016301">
    <property type="term" value="F:kinase activity"/>
    <property type="evidence" value="ECO:0007669"/>
    <property type="project" value="UniProtKB-KW"/>
</dbReference>
<keyword evidence="1" id="KW-0808">Transferase</keyword>
<dbReference type="InterPro" id="IPR035919">
    <property type="entry name" value="EAL_sf"/>
</dbReference>
<gene>
    <name evidence="7" type="ORF">HNP48_006333</name>
</gene>
<organism evidence="7 8">
    <name type="scientific">Acidovorax soli</name>
    <dbReference type="NCBI Taxonomy" id="592050"/>
    <lineage>
        <taxon>Bacteria</taxon>
        <taxon>Pseudomonadati</taxon>
        <taxon>Pseudomonadota</taxon>
        <taxon>Betaproteobacteria</taxon>
        <taxon>Burkholderiales</taxon>
        <taxon>Comamonadaceae</taxon>
        <taxon>Acidovorax</taxon>
    </lineage>
</organism>
<dbReference type="Proteomes" id="UP000575083">
    <property type="component" value="Unassembled WGS sequence"/>
</dbReference>
<dbReference type="PROSITE" id="PS50110">
    <property type="entry name" value="RESPONSE_REGULATORY"/>
    <property type="match status" value="1"/>
</dbReference>
<evidence type="ECO:0000313" key="8">
    <source>
        <dbReference type="Proteomes" id="UP000575083"/>
    </source>
</evidence>
<dbReference type="PROSITE" id="PS50887">
    <property type="entry name" value="GGDEF"/>
    <property type="match status" value="1"/>
</dbReference>
<protein>
    <submittedName>
        <fullName evidence="7">Diguanylate cyclase (GGDEF)-like protein</fullName>
    </submittedName>
</protein>
<evidence type="ECO:0000256" key="1">
    <source>
        <dbReference type="ARBA" id="ARBA00022679"/>
    </source>
</evidence>
<dbReference type="SUPFAM" id="SSF55781">
    <property type="entry name" value="GAF domain-like"/>
    <property type="match status" value="3"/>
</dbReference>
<reference evidence="7 8" key="1">
    <citation type="submission" date="2020-08" db="EMBL/GenBank/DDBJ databases">
        <title>Functional genomics of gut bacteria from endangered species of beetles.</title>
        <authorList>
            <person name="Carlos-Shanley C."/>
        </authorList>
    </citation>
    <scope>NUCLEOTIDE SEQUENCE [LARGE SCALE GENOMIC DNA]</scope>
    <source>
        <strain evidence="7 8">S00198</strain>
    </source>
</reference>
<dbReference type="SUPFAM" id="SSF55073">
    <property type="entry name" value="Nucleotide cyclase"/>
    <property type="match status" value="1"/>
</dbReference>
<evidence type="ECO:0000259" key="6">
    <source>
        <dbReference type="PROSITE" id="PS50887"/>
    </source>
</evidence>
<feature type="domain" description="Response regulatory" evidence="4">
    <location>
        <begin position="3"/>
        <end position="120"/>
    </location>
</feature>
<dbReference type="InterPro" id="IPR029787">
    <property type="entry name" value="Nucleotide_cyclase"/>
</dbReference>
<dbReference type="SUPFAM" id="SSF141868">
    <property type="entry name" value="EAL domain-like"/>
    <property type="match status" value="1"/>
</dbReference>
<keyword evidence="3" id="KW-0597">Phosphoprotein</keyword>
<dbReference type="SMART" id="SM00052">
    <property type="entry name" value="EAL"/>
    <property type="match status" value="1"/>
</dbReference>
<dbReference type="NCBIfam" id="TIGR00254">
    <property type="entry name" value="GGDEF"/>
    <property type="match status" value="1"/>
</dbReference>
<dbReference type="PANTHER" id="PTHR44757">
    <property type="entry name" value="DIGUANYLATE CYCLASE DGCP"/>
    <property type="match status" value="1"/>
</dbReference>
<evidence type="ECO:0000259" key="5">
    <source>
        <dbReference type="PROSITE" id="PS50883"/>
    </source>
</evidence>